<protein>
    <submittedName>
        <fullName evidence="1">Uncharacterized protein</fullName>
    </submittedName>
</protein>
<name>X1L9T5_9ZZZZ</name>
<reference evidence="1" key="1">
    <citation type="journal article" date="2014" name="Front. Microbiol.">
        <title>High frequency of phylogenetically diverse reductive dehalogenase-homologous genes in deep subseafloor sedimentary metagenomes.</title>
        <authorList>
            <person name="Kawai M."/>
            <person name="Futagami T."/>
            <person name="Toyoda A."/>
            <person name="Takaki Y."/>
            <person name="Nishi S."/>
            <person name="Hori S."/>
            <person name="Arai W."/>
            <person name="Tsubouchi T."/>
            <person name="Morono Y."/>
            <person name="Uchiyama I."/>
            <person name="Ito T."/>
            <person name="Fujiyama A."/>
            <person name="Inagaki F."/>
            <person name="Takami H."/>
        </authorList>
    </citation>
    <scope>NUCLEOTIDE SEQUENCE</scope>
    <source>
        <strain evidence="1">Expedition CK06-06</strain>
    </source>
</reference>
<organism evidence="1">
    <name type="scientific">marine sediment metagenome</name>
    <dbReference type="NCBI Taxonomy" id="412755"/>
    <lineage>
        <taxon>unclassified sequences</taxon>
        <taxon>metagenomes</taxon>
        <taxon>ecological metagenomes</taxon>
    </lineage>
</organism>
<dbReference type="AlphaFoldDB" id="X1L9T5"/>
<comment type="caution">
    <text evidence="1">The sequence shown here is derived from an EMBL/GenBank/DDBJ whole genome shotgun (WGS) entry which is preliminary data.</text>
</comment>
<feature type="non-terminal residue" evidence="1">
    <location>
        <position position="1"/>
    </location>
</feature>
<accession>X1L9T5</accession>
<gene>
    <name evidence="1" type="ORF">S03H2_72542</name>
</gene>
<evidence type="ECO:0000313" key="1">
    <source>
        <dbReference type="EMBL" id="GAH90908.1"/>
    </source>
</evidence>
<sequence>GEQPETQEIANMRKAFQAYAKLSNLLAMSPGLFLMLSQETRSQMAALNNQDTIFT</sequence>
<proteinExistence type="predicted"/>
<dbReference type="EMBL" id="BARU01049115">
    <property type="protein sequence ID" value="GAH90908.1"/>
    <property type="molecule type" value="Genomic_DNA"/>
</dbReference>
<feature type="non-terminal residue" evidence="1">
    <location>
        <position position="55"/>
    </location>
</feature>